<dbReference type="EMBL" id="DAAVGJ010000021">
    <property type="protein sequence ID" value="HAF4687145.1"/>
    <property type="molecule type" value="Genomic_DNA"/>
</dbReference>
<accession>A0A747SDD6</accession>
<feature type="coiled-coil region" evidence="1">
    <location>
        <begin position="82"/>
        <end position="116"/>
    </location>
</feature>
<dbReference type="Pfam" id="PF06791">
    <property type="entry name" value="TMP_2"/>
    <property type="match status" value="1"/>
</dbReference>
<evidence type="ECO:0000259" key="3">
    <source>
        <dbReference type="Pfam" id="PF09718"/>
    </source>
</evidence>
<evidence type="ECO:0000313" key="4">
    <source>
        <dbReference type="EMBL" id="HAF4687145.1"/>
    </source>
</evidence>
<organism evidence="4">
    <name type="scientific">Salmonella enterica</name>
    <name type="common">Salmonella choleraesuis</name>
    <dbReference type="NCBI Taxonomy" id="28901"/>
    <lineage>
        <taxon>Bacteria</taxon>
        <taxon>Pseudomonadati</taxon>
        <taxon>Pseudomonadota</taxon>
        <taxon>Gammaproteobacteria</taxon>
        <taxon>Enterobacterales</taxon>
        <taxon>Enterobacteriaceae</taxon>
        <taxon>Salmonella</taxon>
    </lineage>
</organism>
<protein>
    <submittedName>
        <fullName evidence="4">Phage tail tape measure protein</fullName>
    </submittedName>
</protein>
<reference evidence="4" key="2">
    <citation type="submission" date="2020-02" db="EMBL/GenBank/DDBJ databases">
        <authorList>
            <consortium name="NCBI Pathogen Detection Project"/>
        </authorList>
    </citation>
    <scope>NUCLEOTIDE SEQUENCE</scope>
    <source>
        <strain evidence="4">MA.CIT_D2.17</strain>
    </source>
</reference>
<dbReference type="AlphaFoldDB" id="A0A747SDD6"/>
<feature type="coiled-coil region" evidence="1">
    <location>
        <begin position="714"/>
        <end position="799"/>
    </location>
</feature>
<reference evidence="4" key="1">
    <citation type="journal article" date="2018" name="Genome Biol.">
        <title>SKESA: strategic k-mer extension for scrupulous assemblies.</title>
        <authorList>
            <person name="Souvorov A."/>
            <person name="Agarwala R."/>
            <person name="Lipman D.J."/>
        </authorList>
    </citation>
    <scope>NUCLEOTIDE SEQUENCE</scope>
    <source>
        <strain evidence="4">MA.CIT_D2.17</strain>
    </source>
</reference>
<sequence length="1063" mass="115096">MDQIANLVIDLSLDSQKFKDEVPRIKKMLENASDKAEISAQRQKNLLELLQKQGRAYVDGSGTVFNATTRQKQALILNSQAYDQVAQRIDITQRNIEALNQKLREEQAQAAAVAQAQDAAAAAFYRQIDSVKQLSGGLQELQRIQAQVNQAKGRGDISQGDYLALVSETAAKTRELSDAEALSTQKKAQFIRSLKEQAAAQNLSRAELLRVKAAELGVSSAADVYIRKLDTATKSTHALGLKSAQARREIGVLIGELARGNFGALRGSGITLANRAGWIEQLMSPKGMMIGGVVGGIAAAVYGLGKAYYEGEKESEEFNKQLILTGSYAGKTAGQLNEMAKSIAGNGVTQHDAAGVLAQVVGSGAFSGSNVNMVARTAARMKEVVGQSVDETVSQFKRLKGDPVNAIIELNNSLHFLTAAQYQQIAAAYAQGDSERAAALAMKAYSDSTNQRLNAVKDNLGTLESAWNWVRHSASDAWDAMLGVGRKPSSAMKRQSAFTDWQAAEKNYKQLSENLKVDPDYAGSNPLTRRDAARLRDARKMVDLKKQEYEQADKVWATEGLAAARAVTAREEQNGLIKGQQQFNNLVYAGLSPAEKRVRVEKNLNALIRQNRQAAKEGKEKLWTDADIARARAGIEKQYKDPKSPAYHNDEAGRLLLQYSQQQAQTEGQIAAAKLSTTEKMTEAHKQLLAFQQRITDLSGKKLTADEKSVLAHRDEIEQALQKLDISQQDLQHQNALNELKKKTLTLTSQLADEESRVRQQHAMALATMGMGDQQRGRYEERLKIQQRYQEQLEQLKRDSKAKGTYGSDEYRQAEQKLQDSLDRRLAEWADYNAKVDTASGDWTLGASRALDNFMAQGSDVAGMTENVFTDAFNSMADGIANFALTGKMDFRSFTVSILADLAKMEARIAASKLLGSVLGMSGAGAGAGGGTPSGAYNAAALSVIPNADGGVYRSAGLSQYSGSIVNRPTFFAFARGAAVMGEAGPEAILPLRRGANGKLGVVAAGSGGMTMFAPQYHIAITNTGPELGPQALKTVYDVSKKAASDLLQQQGRDGGRLSGAYR</sequence>
<feature type="domain" description="Bacteriophage tail tape measure C-terminal" evidence="3">
    <location>
        <begin position="841"/>
        <end position="915"/>
    </location>
</feature>
<name>A0A747SDD6_SALER</name>
<evidence type="ECO:0000259" key="2">
    <source>
        <dbReference type="Pfam" id="PF06791"/>
    </source>
</evidence>
<dbReference type="Pfam" id="PF24622">
    <property type="entry name" value="TMP_4"/>
    <property type="match status" value="1"/>
</dbReference>
<proteinExistence type="predicted"/>
<dbReference type="InterPro" id="IPR009628">
    <property type="entry name" value="Phage_tape_measure_N"/>
</dbReference>
<feature type="domain" description="Bacteriophage tail tape measure N-terminal" evidence="2">
    <location>
        <begin position="228"/>
        <end position="425"/>
    </location>
</feature>
<dbReference type="Pfam" id="PF09718">
    <property type="entry name" value="Tape_meas_lam_C"/>
    <property type="match status" value="1"/>
</dbReference>
<dbReference type="NCBIfam" id="TIGR01541">
    <property type="entry name" value="tape_meas_lam_C"/>
    <property type="match status" value="1"/>
</dbReference>
<keyword evidence="1" id="KW-0175">Coiled coil</keyword>
<dbReference type="InterPro" id="IPR006431">
    <property type="entry name" value="Phage_tape_meas_C"/>
</dbReference>
<gene>
    <name evidence="4" type="ORF">G8N23_004898</name>
</gene>
<comment type="caution">
    <text evidence="4">The sequence shown here is derived from an EMBL/GenBank/DDBJ whole genome shotgun (WGS) entry which is preliminary data.</text>
</comment>
<evidence type="ECO:0000256" key="1">
    <source>
        <dbReference type="SAM" id="Coils"/>
    </source>
</evidence>